<dbReference type="InterPro" id="IPR005467">
    <property type="entry name" value="His_kinase_dom"/>
</dbReference>
<comment type="caution">
    <text evidence="14">The sequence shown here is derived from an EMBL/GenBank/DDBJ whole genome shotgun (WGS) entry which is preliminary data.</text>
</comment>
<name>A0ABU1BKU2_9BURK</name>
<evidence type="ECO:0000256" key="10">
    <source>
        <dbReference type="ARBA" id="ARBA00023136"/>
    </source>
</evidence>
<dbReference type="InterPro" id="IPR003661">
    <property type="entry name" value="HisK_dim/P_dom"/>
</dbReference>
<keyword evidence="4" id="KW-0597">Phosphoprotein</keyword>
<dbReference type="CDD" id="cd00075">
    <property type="entry name" value="HATPase"/>
    <property type="match status" value="1"/>
</dbReference>
<evidence type="ECO:0000313" key="14">
    <source>
        <dbReference type="EMBL" id="MDQ9169612.1"/>
    </source>
</evidence>
<sequence length="424" mass="46651">MKIKHSLKKKITRIFVLLAFVLASFFTFVSYTAVEYIEGQLIDGYMEKLAGSLIAHHKQNQKVEVPPDTAFYVNDEIPGELKSASAGIHQVWIDKREMQALLIDEDGNRYAVTHDMSEFEQTESAIFTILGIGFICSLLLAAILGVATARRIISPVSDLANAVKSNASSSKLPALNDDDEIGLLARAFARRTDELQRYLTRERLFTGDVSHELRTPLTVMMGAAEMLQAQLGDNPRQLAAAERIRRVAAETSERVSALLLLSRSPELLDAPKTSMNSIIQAEIERYQYLLFGKHVECNVYAHDEIWIDVRPELAGIAIGNLIRNAFQHTETGSVSVRLSPKKLVIEDTGSGIPPTVRARLFERFVQDEDNSTEGTGLGLSIVKRVAEHVGWTVVLEDPATGGSRFVISFASEASGRAPADGLSA</sequence>
<dbReference type="InterPro" id="IPR036097">
    <property type="entry name" value="HisK_dim/P_sf"/>
</dbReference>
<evidence type="ECO:0000256" key="8">
    <source>
        <dbReference type="ARBA" id="ARBA00022989"/>
    </source>
</evidence>
<dbReference type="Proteomes" id="UP001225596">
    <property type="component" value="Unassembled WGS sequence"/>
</dbReference>
<keyword evidence="10 11" id="KW-0472">Membrane</keyword>
<evidence type="ECO:0000256" key="5">
    <source>
        <dbReference type="ARBA" id="ARBA00022679"/>
    </source>
</evidence>
<dbReference type="PRINTS" id="PR00344">
    <property type="entry name" value="BCTRLSENSOR"/>
</dbReference>
<dbReference type="Gene3D" id="1.10.287.130">
    <property type="match status" value="1"/>
</dbReference>
<dbReference type="Gene3D" id="6.10.340.10">
    <property type="match status" value="1"/>
</dbReference>
<dbReference type="InterPro" id="IPR004358">
    <property type="entry name" value="Sig_transdc_His_kin-like_C"/>
</dbReference>
<dbReference type="SUPFAM" id="SSF47384">
    <property type="entry name" value="Homodimeric domain of signal transducing histidine kinase"/>
    <property type="match status" value="1"/>
</dbReference>
<dbReference type="Gene3D" id="3.30.565.10">
    <property type="entry name" value="Histidine kinase-like ATPase, C-terminal domain"/>
    <property type="match status" value="1"/>
</dbReference>
<evidence type="ECO:0000256" key="4">
    <source>
        <dbReference type="ARBA" id="ARBA00022553"/>
    </source>
</evidence>
<dbReference type="GO" id="GO:0016301">
    <property type="term" value="F:kinase activity"/>
    <property type="evidence" value="ECO:0007669"/>
    <property type="project" value="UniProtKB-KW"/>
</dbReference>
<evidence type="ECO:0000256" key="6">
    <source>
        <dbReference type="ARBA" id="ARBA00022692"/>
    </source>
</evidence>
<evidence type="ECO:0000313" key="15">
    <source>
        <dbReference type="Proteomes" id="UP001225596"/>
    </source>
</evidence>
<evidence type="ECO:0000256" key="3">
    <source>
        <dbReference type="ARBA" id="ARBA00012438"/>
    </source>
</evidence>
<reference evidence="14 15" key="1">
    <citation type="submission" date="2023-08" db="EMBL/GenBank/DDBJ databases">
        <title>Oxalobacteraceae gen .nov., isolated from river sludge outside the plant.</title>
        <authorList>
            <person name="Zhao S.Y."/>
        </authorList>
    </citation>
    <scope>NUCLEOTIDE SEQUENCE [LARGE SCALE GENOMIC DNA]</scope>
    <source>
        <strain evidence="14 15">R-40</strain>
    </source>
</reference>
<dbReference type="PANTHER" id="PTHR45436">
    <property type="entry name" value="SENSOR HISTIDINE KINASE YKOH"/>
    <property type="match status" value="1"/>
</dbReference>
<evidence type="ECO:0000256" key="7">
    <source>
        <dbReference type="ARBA" id="ARBA00022777"/>
    </source>
</evidence>
<feature type="domain" description="Histidine kinase" evidence="12">
    <location>
        <begin position="208"/>
        <end position="413"/>
    </location>
</feature>
<gene>
    <name evidence="14" type="ORF">Q8A64_04220</name>
</gene>
<dbReference type="PROSITE" id="PS50885">
    <property type="entry name" value="HAMP"/>
    <property type="match status" value="1"/>
</dbReference>
<dbReference type="RefSeq" id="WP_338435550.1">
    <property type="nucleotide sequence ID" value="NZ_JAUYVH010000002.1"/>
</dbReference>
<dbReference type="SMART" id="SM00388">
    <property type="entry name" value="HisKA"/>
    <property type="match status" value="1"/>
</dbReference>
<dbReference type="InterPro" id="IPR050428">
    <property type="entry name" value="TCS_sensor_his_kinase"/>
</dbReference>
<comment type="subcellular location">
    <subcellularLocation>
        <location evidence="2">Membrane</location>
    </subcellularLocation>
</comment>
<evidence type="ECO:0000256" key="1">
    <source>
        <dbReference type="ARBA" id="ARBA00000085"/>
    </source>
</evidence>
<evidence type="ECO:0000259" key="12">
    <source>
        <dbReference type="PROSITE" id="PS50109"/>
    </source>
</evidence>
<accession>A0ABU1BKU2</accession>
<evidence type="ECO:0000256" key="2">
    <source>
        <dbReference type="ARBA" id="ARBA00004370"/>
    </source>
</evidence>
<feature type="transmembrane region" description="Helical" evidence="11">
    <location>
        <begin position="125"/>
        <end position="147"/>
    </location>
</feature>
<feature type="transmembrane region" description="Helical" evidence="11">
    <location>
        <begin position="12"/>
        <end position="34"/>
    </location>
</feature>
<keyword evidence="7 14" id="KW-0418">Kinase</keyword>
<dbReference type="EMBL" id="JAUYVH010000002">
    <property type="protein sequence ID" value="MDQ9169612.1"/>
    <property type="molecule type" value="Genomic_DNA"/>
</dbReference>
<dbReference type="EC" id="2.7.13.3" evidence="3"/>
<dbReference type="CDD" id="cd00082">
    <property type="entry name" value="HisKA"/>
    <property type="match status" value="1"/>
</dbReference>
<evidence type="ECO:0000259" key="13">
    <source>
        <dbReference type="PROSITE" id="PS50885"/>
    </source>
</evidence>
<dbReference type="InterPro" id="IPR003660">
    <property type="entry name" value="HAMP_dom"/>
</dbReference>
<proteinExistence type="predicted"/>
<dbReference type="PROSITE" id="PS50109">
    <property type="entry name" value="HIS_KIN"/>
    <property type="match status" value="1"/>
</dbReference>
<keyword evidence="9" id="KW-0902">Two-component regulatory system</keyword>
<evidence type="ECO:0000256" key="9">
    <source>
        <dbReference type="ARBA" id="ARBA00023012"/>
    </source>
</evidence>
<dbReference type="Pfam" id="PF02518">
    <property type="entry name" value="HATPase_c"/>
    <property type="match status" value="1"/>
</dbReference>
<keyword evidence="15" id="KW-1185">Reference proteome</keyword>
<dbReference type="Pfam" id="PF00512">
    <property type="entry name" value="HisKA"/>
    <property type="match status" value="1"/>
</dbReference>
<evidence type="ECO:0000256" key="11">
    <source>
        <dbReference type="SAM" id="Phobius"/>
    </source>
</evidence>
<comment type="catalytic activity">
    <reaction evidence="1">
        <text>ATP + protein L-histidine = ADP + protein N-phospho-L-histidine.</text>
        <dbReference type="EC" id="2.7.13.3"/>
    </reaction>
</comment>
<keyword evidence="6 11" id="KW-0812">Transmembrane</keyword>
<dbReference type="PANTHER" id="PTHR45436:SF16">
    <property type="entry name" value="HISTIDINE KINASE"/>
    <property type="match status" value="1"/>
</dbReference>
<keyword evidence="8 11" id="KW-1133">Transmembrane helix</keyword>
<keyword evidence="5" id="KW-0808">Transferase</keyword>
<feature type="domain" description="HAMP" evidence="13">
    <location>
        <begin position="150"/>
        <end position="200"/>
    </location>
</feature>
<protein>
    <recommendedName>
        <fullName evidence="3">histidine kinase</fullName>
        <ecNumber evidence="3">2.7.13.3</ecNumber>
    </recommendedName>
</protein>
<dbReference type="SUPFAM" id="SSF55874">
    <property type="entry name" value="ATPase domain of HSP90 chaperone/DNA topoisomerase II/histidine kinase"/>
    <property type="match status" value="1"/>
</dbReference>
<dbReference type="InterPro" id="IPR003594">
    <property type="entry name" value="HATPase_dom"/>
</dbReference>
<organism evidence="14 15">
    <name type="scientific">Keguizhuia sedimenti</name>
    <dbReference type="NCBI Taxonomy" id="3064264"/>
    <lineage>
        <taxon>Bacteria</taxon>
        <taxon>Pseudomonadati</taxon>
        <taxon>Pseudomonadota</taxon>
        <taxon>Betaproteobacteria</taxon>
        <taxon>Burkholderiales</taxon>
        <taxon>Oxalobacteraceae</taxon>
        <taxon>Keguizhuia</taxon>
    </lineage>
</organism>
<dbReference type="SMART" id="SM00387">
    <property type="entry name" value="HATPase_c"/>
    <property type="match status" value="1"/>
</dbReference>
<dbReference type="InterPro" id="IPR036890">
    <property type="entry name" value="HATPase_C_sf"/>
</dbReference>